<accession>A0A1R1AX13</accession>
<dbReference type="OrthoDB" id="2662405at2"/>
<dbReference type="InterPro" id="IPR010022">
    <property type="entry name" value="XkdX"/>
</dbReference>
<protein>
    <recommendedName>
        <fullName evidence="3">XkdX family protein</fullName>
    </recommendedName>
</protein>
<dbReference type="EMBL" id="MRTF01000008">
    <property type="protein sequence ID" value="OME90223.1"/>
    <property type="molecule type" value="Genomic_DNA"/>
</dbReference>
<reference evidence="1 2" key="1">
    <citation type="submission" date="2016-11" db="EMBL/GenBank/DDBJ databases">
        <title>Paenibacillus species isolates.</title>
        <authorList>
            <person name="Beno S.M."/>
        </authorList>
    </citation>
    <scope>NUCLEOTIDE SEQUENCE [LARGE SCALE GENOMIC DNA]</scope>
    <source>
        <strain evidence="1 2">FSL F4-0100</strain>
    </source>
</reference>
<proteinExistence type="predicted"/>
<name>A0A1R1AX13_PAELA</name>
<sequence>MFENDFERLKYYYEKKWAQKPQLRQYVAFGVITSEEYEVITGEAY</sequence>
<dbReference type="Proteomes" id="UP000187074">
    <property type="component" value="Unassembled WGS sequence"/>
</dbReference>
<dbReference type="STRING" id="1401.BK123_23285"/>
<dbReference type="RefSeq" id="WP_076324751.1">
    <property type="nucleotide sequence ID" value="NZ_BOSB01000001.1"/>
</dbReference>
<dbReference type="Pfam" id="PF09693">
    <property type="entry name" value="Phage_XkdX"/>
    <property type="match status" value="1"/>
</dbReference>
<evidence type="ECO:0000313" key="1">
    <source>
        <dbReference type="EMBL" id="OME90223.1"/>
    </source>
</evidence>
<evidence type="ECO:0000313" key="2">
    <source>
        <dbReference type="Proteomes" id="UP000187074"/>
    </source>
</evidence>
<organism evidence="1 2">
    <name type="scientific">Paenibacillus lautus</name>
    <name type="common">Bacillus lautus</name>
    <dbReference type="NCBI Taxonomy" id="1401"/>
    <lineage>
        <taxon>Bacteria</taxon>
        <taxon>Bacillati</taxon>
        <taxon>Bacillota</taxon>
        <taxon>Bacilli</taxon>
        <taxon>Bacillales</taxon>
        <taxon>Paenibacillaceae</taxon>
        <taxon>Paenibacillus</taxon>
    </lineage>
</organism>
<comment type="caution">
    <text evidence="1">The sequence shown here is derived from an EMBL/GenBank/DDBJ whole genome shotgun (WGS) entry which is preliminary data.</text>
</comment>
<gene>
    <name evidence="1" type="ORF">BK123_23285</name>
</gene>
<dbReference type="NCBIfam" id="TIGR01669">
    <property type="entry name" value="phage_XkdX"/>
    <property type="match status" value="1"/>
</dbReference>
<dbReference type="AlphaFoldDB" id="A0A1R1AX13"/>
<evidence type="ECO:0008006" key="3">
    <source>
        <dbReference type="Google" id="ProtNLM"/>
    </source>
</evidence>